<dbReference type="RefSeq" id="WP_353649603.1">
    <property type="nucleotide sequence ID" value="NZ_CP159218.1"/>
</dbReference>
<dbReference type="AlphaFoldDB" id="A0AAU8DS36"/>
<organism evidence="2">
    <name type="scientific">Nakamurella sp. A5-74</name>
    <dbReference type="NCBI Taxonomy" id="3158264"/>
    <lineage>
        <taxon>Bacteria</taxon>
        <taxon>Bacillati</taxon>
        <taxon>Actinomycetota</taxon>
        <taxon>Actinomycetes</taxon>
        <taxon>Nakamurellales</taxon>
        <taxon>Nakamurellaceae</taxon>
        <taxon>Nakamurella</taxon>
    </lineage>
</organism>
<keyword evidence="2" id="KW-0378">Hydrolase</keyword>
<evidence type="ECO:0000259" key="1">
    <source>
        <dbReference type="Pfam" id="PF13391"/>
    </source>
</evidence>
<dbReference type="EMBL" id="CP159218">
    <property type="protein sequence ID" value="XCG63989.1"/>
    <property type="molecule type" value="Genomic_DNA"/>
</dbReference>
<protein>
    <submittedName>
        <fullName evidence="2">HNH endonuclease</fullName>
    </submittedName>
</protein>
<sequence>MTAAGGESTREDLVRSAARDWVEKRSFGATLPIRGVDLRSEFLFGGDQVRLVDQAGIWKPAWMAAAFTIRTTHTPAGQEAPYFDEIGADGLHRYKWRGTDPNHHHNKALRDAMKSRVALIWFIGAEPNAYIPITDVYLVAEEPDQHQFVVSVGDWVDLRPDSPAEGWIEKYLLTQTKQRLHQPMFRVGVIRAYEQRCAICALNHVELLDAAHIIPDSDEAGVAAVRNGLALCKIHHAAYDRGFLGIRPDLVVQIRADLLQEKDGPMLLHGLQGRHGQKLMTVPKRTEERPSAELLELSWNRFAAGAA</sequence>
<name>A0AAU8DS36_9ACTN</name>
<accession>A0AAU8DS36</accession>
<evidence type="ECO:0000313" key="2">
    <source>
        <dbReference type="EMBL" id="XCG63989.1"/>
    </source>
</evidence>
<keyword evidence="2" id="KW-0255">Endonuclease</keyword>
<dbReference type="InterPro" id="IPR003615">
    <property type="entry name" value="HNH_nuc"/>
</dbReference>
<dbReference type="GO" id="GO:0004519">
    <property type="term" value="F:endonuclease activity"/>
    <property type="evidence" value="ECO:0007669"/>
    <property type="project" value="UniProtKB-KW"/>
</dbReference>
<proteinExistence type="predicted"/>
<gene>
    <name evidence="2" type="ORF">ABLG96_01170</name>
</gene>
<dbReference type="Pfam" id="PF13391">
    <property type="entry name" value="HNH_2"/>
    <property type="match status" value="1"/>
</dbReference>
<reference evidence="2" key="1">
    <citation type="submission" date="2024-05" db="EMBL/GenBank/DDBJ databases">
        <authorList>
            <person name="Cai S.Y."/>
            <person name="Jin L.M."/>
            <person name="Li H.R."/>
        </authorList>
    </citation>
    <scope>NUCLEOTIDE SEQUENCE</scope>
    <source>
        <strain evidence="2">A5-74</strain>
    </source>
</reference>
<feature type="domain" description="HNH nuclease" evidence="1">
    <location>
        <begin position="197"/>
        <end position="246"/>
    </location>
</feature>
<keyword evidence="2" id="KW-0540">Nuclease</keyword>